<proteinExistence type="predicted"/>
<dbReference type="Proteomes" id="UP000631670">
    <property type="component" value="Unassembled WGS sequence"/>
</dbReference>
<name>A0ABR9IFA6_9PSEU</name>
<organism evidence="1 2">
    <name type="scientific">Amycolatopsis lexingtonensis</name>
    <dbReference type="NCBI Taxonomy" id="218822"/>
    <lineage>
        <taxon>Bacteria</taxon>
        <taxon>Bacillati</taxon>
        <taxon>Actinomycetota</taxon>
        <taxon>Actinomycetes</taxon>
        <taxon>Pseudonocardiales</taxon>
        <taxon>Pseudonocardiaceae</taxon>
        <taxon>Amycolatopsis</taxon>
    </lineage>
</organism>
<gene>
    <name evidence="1" type="ORF">H4696_008956</name>
</gene>
<comment type="caution">
    <text evidence="1">The sequence shown here is derived from an EMBL/GenBank/DDBJ whole genome shotgun (WGS) entry which is preliminary data.</text>
</comment>
<keyword evidence="2" id="KW-1185">Reference proteome</keyword>
<sequence length="35" mass="3942">MDASLLTHNVAKLVELPPAVQSKLWTPAPERCRIR</sequence>
<reference evidence="1 2" key="1">
    <citation type="submission" date="2020-10" db="EMBL/GenBank/DDBJ databases">
        <title>Sequencing the genomes of 1000 actinobacteria strains.</title>
        <authorList>
            <person name="Klenk H.-P."/>
        </authorList>
    </citation>
    <scope>NUCLEOTIDE SEQUENCE [LARGE SCALE GENOMIC DNA]</scope>
    <source>
        <strain evidence="1 2">DSM 44653</strain>
    </source>
</reference>
<evidence type="ECO:0000313" key="1">
    <source>
        <dbReference type="EMBL" id="MBE1501856.1"/>
    </source>
</evidence>
<accession>A0ABR9IFA6</accession>
<evidence type="ECO:0000313" key="2">
    <source>
        <dbReference type="Proteomes" id="UP000631670"/>
    </source>
</evidence>
<dbReference type="EMBL" id="JADBEG010000001">
    <property type="protein sequence ID" value="MBE1501856.1"/>
    <property type="molecule type" value="Genomic_DNA"/>
</dbReference>
<protein>
    <submittedName>
        <fullName evidence="1">Uncharacterized protein</fullName>
    </submittedName>
</protein>